<proteinExistence type="predicted"/>
<comment type="subcellular location">
    <subcellularLocation>
        <location evidence="1">Membrane</location>
    </subcellularLocation>
</comment>
<evidence type="ECO:0000313" key="3">
    <source>
        <dbReference type="EMBL" id="QGG42603.1"/>
    </source>
</evidence>
<dbReference type="GO" id="GO:0016020">
    <property type="term" value="C:membrane"/>
    <property type="evidence" value="ECO:0007669"/>
    <property type="project" value="UniProtKB-SubCell"/>
</dbReference>
<dbReference type="RefSeq" id="WP_153654380.1">
    <property type="nucleotide sequence ID" value="NZ_CP045737.1"/>
</dbReference>
<accession>A0A5Q2MLN3</accession>
<evidence type="ECO:0000256" key="2">
    <source>
        <dbReference type="ARBA" id="ARBA00023136"/>
    </source>
</evidence>
<evidence type="ECO:0000256" key="1">
    <source>
        <dbReference type="ARBA" id="ARBA00004370"/>
    </source>
</evidence>
<dbReference type="Proteomes" id="UP000392064">
    <property type="component" value="Chromosome"/>
</dbReference>
<keyword evidence="4" id="KW-1185">Reference proteome</keyword>
<evidence type="ECO:0000313" key="4">
    <source>
        <dbReference type="Proteomes" id="UP000392064"/>
    </source>
</evidence>
<gene>
    <name evidence="3" type="ORF">GEV26_15105</name>
</gene>
<dbReference type="AlphaFoldDB" id="A0A5Q2MLN3"/>
<dbReference type="PANTHER" id="PTHR37042">
    <property type="entry name" value="OUTER MEMBRANE PROTEIN RV1973"/>
    <property type="match status" value="1"/>
</dbReference>
<sequence length="187" mass="20066">MTAWSGRRRTIRVLAALASLGVLLAVVGVVLPSFGSDESGDREKVTSRASDFAVAMNTFDFDEPEDYRARIKTLLTPAYYREFLENSKATEQVLENNKVTLKSGDAKIIGIGVESIDDDSADVIVAFDAAISSDKAAVTAPREFRWKIAFSKTKGEWLVSRFESVGTVESQAGAAPDAAPTPGSGGR</sequence>
<keyword evidence="2" id="KW-0472">Membrane</keyword>
<evidence type="ECO:0008006" key="5">
    <source>
        <dbReference type="Google" id="ProtNLM"/>
    </source>
</evidence>
<reference evidence="3 4" key="1">
    <citation type="submission" date="2019-11" db="EMBL/GenBank/DDBJ databases">
        <authorList>
            <person name="Li J."/>
        </authorList>
    </citation>
    <scope>NUCLEOTIDE SEQUENCE [LARGE SCALE GENOMIC DNA]</scope>
    <source>
        <strain evidence="3 4">MF47</strain>
    </source>
</reference>
<protein>
    <recommendedName>
        <fullName evidence="5">Mce-associated membrane protein</fullName>
    </recommendedName>
</protein>
<name>A0A5Q2MLN3_9ACTN</name>
<organism evidence="3 4">
    <name type="scientific">Aeromicrobium yanjiei</name>
    <dbReference type="NCBI Taxonomy" id="2662028"/>
    <lineage>
        <taxon>Bacteria</taxon>
        <taxon>Bacillati</taxon>
        <taxon>Actinomycetota</taxon>
        <taxon>Actinomycetes</taxon>
        <taxon>Propionibacteriales</taxon>
        <taxon>Nocardioidaceae</taxon>
        <taxon>Aeromicrobium</taxon>
    </lineage>
</organism>
<dbReference type="EMBL" id="CP045737">
    <property type="protein sequence ID" value="QGG42603.1"/>
    <property type="molecule type" value="Genomic_DNA"/>
</dbReference>
<dbReference type="PANTHER" id="PTHR37042:SF4">
    <property type="entry name" value="OUTER MEMBRANE PROTEIN RV1973"/>
    <property type="match status" value="1"/>
</dbReference>
<dbReference type="KEGG" id="aef:GEV26_15105"/>